<sequence>MNVNTYHEILAESFEKALKYMQKQRAMLVGMASAPKKLADWRNRRIAAIHARCKERELETWRRTYMQRTFGKGSMIDLGDDELERLYRAVMGKK</sequence>
<keyword evidence="1" id="KW-0238">DNA-binding</keyword>
<dbReference type="EMBL" id="JH692062">
    <property type="protein sequence ID" value="EIP88611.1"/>
    <property type="molecule type" value="Genomic_DNA"/>
</dbReference>
<dbReference type="Proteomes" id="UP000004682">
    <property type="component" value="Unassembled WGS sequence"/>
</dbReference>
<dbReference type="GO" id="GO:0003677">
    <property type="term" value="F:DNA binding"/>
    <property type="evidence" value="ECO:0007669"/>
    <property type="project" value="UniProtKB-KW"/>
</dbReference>
<evidence type="ECO:0000313" key="1">
    <source>
        <dbReference type="EMBL" id="EIP88611.1"/>
    </source>
</evidence>
<protein>
    <submittedName>
        <fullName evidence="1">DNA-binding protein</fullName>
    </submittedName>
</protein>
<organism evidence="1 2">
    <name type="scientific">Burkholderia humptydooensis MSMB43</name>
    <dbReference type="NCBI Taxonomy" id="441157"/>
    <lineage>
        <taxon>Bacteria</taxon>
        <taxon>Pseudomonadati</taxon>
        <taxon>Pseudomonadota</taxon>
        <taxon>Betaproteobacteria</taxon>
        <taxon>Burkholderiales</taxon>
        <taxon>Burkholderiaceae</taxon>
        <taxon>Burkholderia</taxon>
        <taxon>pseudomallei group</taxon>
    </lineage>
</organism>
<proteinExistence type="predicted"/>
<accession>A0ABN0G967</accession>
<evidence type="ECO:0000313" key="2">
    <source>
        <dbReference type="Proteomes" id="UP000004682"/>
    </source>
</evidence>
<keyword evidence="2" id="KW-1185">Reference proteome</keyword>
<gene>
    <name evidence="1" type="ORF">A33K_14710</name>
</gene>
<reference evidence="2" key="1">
    <citation type="journal article" date="2012" name="J. Bacteriol.">
        <title>Revised Genome Sequence of Burkholderia thailandensis MSMB43 with Improved Annotation.</title>
        <authorList>
            <person name="Zhuo Y."/>
            <person name="Liu L."/>
            <person name="Wang Q."/>
            <person name="Liu X."/>
            <person name="Ren B."/>
            <person name="Liu M."/>
            <person name="Ni P."/>
            <person name="Cheng Y.Q."/>
            <person name="Zhang L."/>
        </authorList>
    </citation>
    <scope>NUCLEOTIDE SEQUENCE [LARGE SCALE GENOMIC DNA]</scope>
    <source>
        <strain evidence="2">MSMB43</strain>
    </source>
</reference>
<name>A0ABN0G967_9BURK</name>